<dbReference type="Gene3D" id="3.30.565.10">
    <property type="entry name" value="Histidine kinase-like ATPase, C-terminal domain"/>
    <property type="match status" value="1"/>
</dbReference>
<reference evidence="1 2" key="1">
    <citation type="submission" date="2018-08" db="EMBL/GenBank/DDBJ databases">
        <title>Sequencing the genomes of 1000 actinobacteria strains.</title>
        <authorList>
            <person name="Klenk H.-P."/>
        </authorList>
    </citation>
    <scope>NUCLEOTIDE SEQUENCE [LARGE SCALE GENOMIC DNA]</scope>
    <source>
        <strain evidence="1 2">DSM 43927</strain>
    </source>
</reference>
<name>A0A3D9SNA0_9ACTN</name>
<keyword evidence="2" id="KW-1185">Reference proteome</keyword>
<organism evidence="1 2">
    <name type="scientific">Thermomonospora umbrina</name>
    <dbReference type="NCBI Taxonomy" id="111806"/>
    <lineage>
        <taxon>Bacteria</taxon>
        <taxon>Bacillati</taxon>
        <taxon>Actinomycetota</taxon>
        <taxon>Actinomycetes</taxon>
        <taxon>Streptosporangiales</taxon>
        <taxon>Thermomonosporaceae</taxon>
        <taxon>Thermomonospora</taxon>
    </lineage>
</organism>
<gene>
    <name evidence="1" type="ORF">DFJ69_2805</name>
</gene>
<evidence type="ECO:0008006" key="3">
    <source>
        <dbReference type="Google" id="ProtNLM"/>
    </source>
</evidence>
<dbReference type="Proteomes" id="UP000256661">
    <property type="component" value="Unassembled WGS sequence"/>
</dbReference>
<dbReference type="InterPro" id="IPR036890">
    <property type="entry name" value="HATPase_C_sf"/>
</dbReference>
<evidence type="ECO:0000313" key="2">
    <source>
        <dbReference type="Proteomes" id="UP000256661"/>
    </source>
</evidence>
<dbReference type="AlphaFoldDB" id="A0A3D9SNA0"/>
<protein>
    <recommendedName>
        <fullName evidence="3">Histidine kinase-like protein</fullName>
    </recommendedName>
</protein>
<comment type="caution">
    <text evidence="1">The sequence shown here is derived from an EMBL/GenBank/DDBJ whole genome shotgun (WGS) entry which is preliminary data.</text>
</comment>
<dbReference type="OrthoDB" id="3475804at2"/>
<dbReference type="RefSeq" id="WP_116022843.1">
    <property type="nucleotide sequence ID" value="NZ_QTTT01000001.1"/>
</dbReference>
<proteinExistence type="predicted"/>
<dbReference type="EMBL" id="QTTT01000001">
    <property type="protein sequence ID" value="REE97338.1"/>
    <property type="molecule type" value="Genomic_DNA"/>
</dbReference>
<sequence length="151" mass="16317">MTSVFTHGRADTAEGTAVRIGRWELPSGRAAAAQARRTVRNTLDRWGLGPAAGDLIQHLTPLVQQLATRAAARGGVPIGLRLELRPSDRLLLGEVHTAGDPAEPDDPSPADKVDRGLIALTYGRRPARDGTAVWYTHAFTWWQPGVVIADR</sequence>
<evidence type="ECO:0000313" key="1">
    <source>
        <dbReference type="EMBL" id="REE97338.1"/>
    </source>
</evidence>
<accession>A0A3D9SNA0</accession>